<reference evidence="2 3" key="1">
    <citation type="journal article" date="2021" name="Nat. Plants">
        <title>The Taxus genome provides insights into paclitaxel biosynthesis.</title>
        <authorList>
            <person name="Xiong X."/>
            <person name="Gou J."/>
            <person name="Liao Q."/>
            <person name="Li Y."/>
            <person name="Zhou Q."/>
            <person name="Bi G."/>
            <person name="Li C."/>
            <person name="Du R."/>
            <person name="Wang X."/>
            <person name="Sun T."/>
            <person name="Guo L."/>
            <person name="Liang H."/>
            <person name="Lu P."/>
            <person name="Wu Y."/>
            <person name="Zhang Z."/>
            <person name="Ro D.K."/>
            <person name="Shang Y."/>
            <person name="Huang S."/>
            <person name="Yan J."/>
        </authorList>
    </citation>
    <scope>NUCLEOTIDE SEQUENCE [LARGE SCALE GENOMIC DNA]</scope>
    <source>
        <strain evidence="2">Ta-2019</strain>
    </source>
</reference>
<dbReference type="Gene3D" id="1.10.340.70">
    <property type="match status" value="1"/>
</dbReference>
<dbReference type="EMBL" id="JAHRHJ020000003">
    <property type="protein sequence ID" value="KAH9321670.1"/>
    <property type="molecule type" value="Genomic_DNA"/>
</dbReference>
<evidence type="ECO:0000313" key="3">
    <source>
        <dbReference type="Proteomes" id="UP000824469"/>
    </source>
</evidence>
<dbReference type="PANTHER" id="PTHR37984:SF5">
    <property type="entry name" value="PROTEIN NYNRIN-LIKE"/>
    <property type="match status" value="1"/>
</dbReference>
<protein>
    <recommendedName>
        <fullName evidence="1">Integrase catalytic domain-containing protein</fullName>
    </recommendedName>
</protein>
<dbReference type="Gene3D" id="3.30.420.10">
    <property type="entry name" value="Ribonuclease H-like superfamily/Ribonuclease H"/>
    <property type="match status" value="1"/>
</dbReference>
<dbReference type="GO" id="GO:0003676">
    <property type="term" value="F:nucleic acid binding"/>
    <property type="evidence" value="ECO:0007669"/>
    <property type="project" value="InterPro"/>
</dbReference>
<dbReference type="GO" id="GO:0015074">
    <property type="term" value="P:DNA integration"/>
    <property type="evidence" value="ECO:0007669"/>
    <property type="project" value="InterPro"/>
</dbReference>
<dbReference type="OMA" id="MFVEANQ"/>
<feature type="domain" description="Integrase catalytic" evidence="1">
    <location>
        <begin position="93"/>
        <end position="252"/>
    </location>
</feature>
<dbReference type="Pfam" id="PF17921">
    <property type="entry name" value="Integrase_H2C2"/>
    <property type="match status" value="1"/>
</dbReference>
<accession>A0AA38GH63</accession>
<dbReference type="InterPro" id="IPR050951">
    <property type="entry name" value="Retrovirus_Pol_polyprotein"/>
</dbReference>
<evidence type="ECO:0000259" key="1">
    <source>
        <dbReference type="PROSITE" id="PS50994"/>
    </source>
</evidence>
<dbReference type="InterPro" id="IPR036397">
    <property type="entry name" value="RNaseH_sf"/>
</dbReference>
<dbReference type="AlphaFoldDB" id="A0AA38GH63"/>
<evidence type="ECO:0000313" key="2">
    <source>
        <dbReference type="EMBL" id="KAH9321670.1"/>
    </source>
</evidence>
<dbReference type="Proteomes" id="UP000824469">
    <property type="component" value="Unassembled WGS sequence"/>
</dbReference>
<dbReference type="InterPro" id="IPR012337">
    <property type="entry name" value="RNaseH-like_sf"/>
</dbReference>
<keyword evidence="3" id="KW-1185">Reference proteome</keyword>
<dbReference type="Pfam" id="PF00665">
    <property type="entry name" value="rve"/>
    <property type="match status" value="1"/>
</dbReference>
<name>A0AA38GH63_TAXCH</name>
<dbReference type="SUPFAM" id="SSF53098">
    <property type="entry name" value="Ribonuclease H-like"/>
    <property type="match status" value="1"/>
</dbReference>
<dbReference type="PANTHER" id="PTHR37984">
    <property type="entry name" value="PROTEIN CBG26694"/>
    <property type="match status" value="1"/>
</dbReference>
<gene>
    <name evidence="2" type="ORF">KI387_016309</name>
</gene>
<sequence length="356" mass="40783">MCLLTEFCSKGDINGVLLRCIGTGQVEKILHEFHDGEAGGHFAPRVTALKIMKAGYYWPTVFNDCYSWVKKCRKCAFFAGKERLAALPLRPISVDQPFMQWGLDFIGVINPNSSQGHKWILTATDYFTKWTEAVALKEANESNILDFYEGIVMRFGAPATIISDNALAFLGTKITEWAVKNCVYLSTSSNYYPQGNGQAESTNKNLLRIIRRNLDENQRTWHAKLKSALWADRITPKRSTGSSPYKLVYGKEAVLPISLELPALELMKQLELAEFEPMEIRYAELMELEEMREHTIQTIEKDKALVKRIFDKKAKARILQTRDLVLKWDDDRAKPRKNSKFDAIWSGPYMIIELQR</sequence>
<dbReference type="InterPro" id="IPR001584">
    <property type="entry name" value="Integrase_cat-core"/>
</dbReference>
<dbReference type="PROSITE" id="PS50994">
    <property type="entry name" value="INTEGRASE"/>
    <property type="match status" value="1"/>
</dbReference>
<dbReference type="InterPro" id="IPR041588">
    <property type="entry name" value="Integrase_H2C2"/>
</dbReference>
<organism evidence="2 3">
    <name type="scientific">Taxus chinensis</name>
    <name type="common">Chinese yew</name>
    <name type="synonym">Taxus wallichiana var. chinensis</name>
    <dbReference type="NCBI Taxonomy" id="29808"/>
    <lineage>
        <taxon>Eukaryota</taxon>
        <taxon>Viridiplantae</taxon>
        <taxon>Streptophyta</taxon>
        <taxon>Embryophyta</taxon>
        <taxon>Tracheophyta</taxon>
        <taxon>Spermatophyta</taxon>
        <taxon>Pinopsida</taxon>
        <taxon>Pinidae</taxon>
        <taxon>Conifers II</taxon>
        <taxon>Cupressales</taxon>
        <taxon>Taxaceae</taxon>
        <taxon>Taxus</taxon>
    </lineage>
</organism>
<comment type="caution">
    <text evidence="2">The sequence shown here is derived from an EMBL/GenBank/DDBJ whole genome shotgun (WGS) entry which is preliminary data.</text>
</comment>
<proteinExistence type="predicted"/>